<accession>A0A285E9E1</accession>
<dbReference type="EMBL" id="OBDO01000001">
    <property type="protein sequence ID" value="SNX94824.1"/>
    <property type="molecule type" value="Genomic_DNA"/>
</dbReference>
<dbReference type="Gene3D" id="3.40.1360.10">
    <property type="match status" value="1"/>
</dbReference>
<dbReference type="OrthoDB" id="5141316at2"/>
<evidence type="ECO:0000313" key="2">
    <source>
        <dbReference type="Proteomes" id="UP000219514"/>
    </source>
</evidence>
<organism evidence="1 2">
    <name type="scientific">Geodermatophilus sabuli</name>
    <dbReference type="NCBI Taxonomy" id="1564158"/>
    <lineage>
        <taxon>Bacteria</taxon>
        <taxon>Bacillati</taxon>
        <taxon>Actinomycetota</taxon>
        <taxon>Actinomycetes</taxon>
        <taxon>Geodermatophilales</taxon>
        <taxon>Geodermatophilaceae</taxon>
        <taxon>Geodermatophilus</taxon>
    </lineage>
</organism>
<protein>
    <submittedName>
        <fullName evidence="1">Uncharacterized protein</fullName>
    </submittedName>
</protein>
<reference evidence="1 2" key="1">
    <citation type="submission" date="2017-09" db="EMBL/GenBank/DDBJ databases">
        <authorList>
            <person name="Ehlers B."/>
            <person name="Leendertz F.H."/>
        </authorList>
    </citation>
    <scope>NUCLEOTIDE SEQUENCE [LARGE SCALE GENOMIC DNA]</scope>
    <source>
        <strain evidence="1 2">DSM 46844</strain>
    </source>
</reference>
<name>A0A285E9E1_9ACTN</name>
<dbReference type="RefSeq" id="WP_097204270.1">
    <property type="nucleotide sequence ID" value="NZ_JACHXB010000001.1"/>
</dbReference>
<sequence>MGWIARLRIRDLEAFSWYDDVEPTFLFLFTSSDVVREPRDPEELDDYPDAYATVLVATAGILADRLDFLGLGKKASERVFGCNLDQWLEWQKALLPEIGEELLQPEIDALEGLELSGWVDLVAEALPAPKLGTARRRGSPVSLDSLLRIWQDDDPRLLLRALVMALDPADDVRLDVSPMREGNHIDAAFNPQAAATAYFSYAMANGSPAVIITEGSTDARILHEALAVRYPHLQSFIRFFDFADGAEGSASSGVRTLKSFAAAGISNRVILLLDNDSAARDARRALKLTLPKHYKIVHYPHLNLAEHYPTLGPAGPASMDVNGLAGSIEMYLGTDVLTGVDGELTPVQWRSYIEGVGAYQGELMHKRQLQQRFHQKVELAMSASSPLPDQDWSGIDAIIETLRLALSEDAPAGG</sequence>
<evidence type="ECO:0000313" key="1">
    <source>
        <dbReference type="EMBL" id="SNX94824.1"/>
    </source>
</evidence>
<proteinExistence type="predicted"/>
<keyword evidence="2" id="KW-1185">Reference proteome</keyword>
<dbReference type="AlphaFoldDB" id="A0A285E9E1"/>
<gene>
    <name evidence="1" type="ORF">SAMN06893097_101621</name>
</gene>
<dbReference type="Proteomes" id="UP000219514">
    <property type="component" value="Unassembled WGS sequence"/>
</dbReference>